<dbReference type="RefSeq" id="WP_104418968.1">
    <property type="nucleotide sequence ID" value="NZ_PTJC01000005.1"/>
</dbReference>
<dbReference type="OrthoDB" id="9775851at2"/>
<reference evidence="5 6" key="1">
    <citation type="submission" date="2018-02" db="EMBL/GenBank/DDBJ databases">
        <title>Genomic Encyclopedia of Archaeal and Bacterial Type Strains, Phase II (KMG-II): from individual species to whole genera.</title>
        <authorList>
            <person name="Goeker M."/>
        </authorList>
    </citation>
    <scope>NUCLEOTIDE SEQUENCE [LARGE SCALE GENOMIC DNA]</scope>
    <source>
        <strain evidence="5 6">DSM 29526</strain>
    </source>
</reference>
<dbReference type="InterPro" id="IPR029058">
    <property type="entry name" value="AB_hydrolase_fold"/>
</dbReference>
<dbReference type="PROSITE" id="PS00122">
    <property type="entry name" value="CARBOXYLESTERASE_B_1"/>
    <property type="match status" value="1"/>
</dbReference>
<evidence type="ECO:0000259" key="4">
    <source>
        <dbReference type="Pfam" id="PF00135"/>
    </source>
</evidence>
<proteinExistence type="inferred from homology"/>
<comment type="similarity">
    <text evidence="1 3">Belongs to the type-B carboxylesterase/lipase family.</text>
</comment>
<evidence type="ECO:0000313" key="5">
    <source>
        <dbReference type="EMBL" id="PPK88421.1"/>
    </source>
</evidence>
<dbReference type="SUPFAM" id="SSF53474">
    <property type="entry name" value="alpha/beta-Hydrolases"/>
    <property type="match status" value="1"/>
</dbReference>
<dbReference type="PROSITE" id="PS00941">
    <property type="entry name" value="CARBOXYLESTERASE_B_2"/>
    <property type="match status" value="1"/>
</dbReference>
<keyword evidence="3" id="KW-0732">Signal</keyword>
<name>A0A2S6IA96_9BACT</name>
<keyword evidence="2 3" id="KW-0378">Hydrolase</keyword>
<feature type="signal peptide" evidence="3">
    <location>
        <begin position="1"/>
        <end position="27"/>
    </location>
</feature>
<dbReference type="Gene3D" id="3.40.50.1820">
    <property type="entry name" value="alpha/beta hydrolase"/>
    <property type="match status" value="1"/>
</dbReference>
<dbReference type="InterPro" id="IPR019826">
    <property type="entry name" value="Carboxylesterase_B_AS"/>
</dbReference>
<evidence type="ECO:0000256" key="1">
    <source>
        <dbReference type="ARBA" id="ARBA00005964"/>
    </source>
</evidence>
<dbReference type="EC" id="3.1.1.-" evidence="3"/>
<dbReference type="GO" id="GO:0016787">
    <property type="term" value="F:hydrolase activity"/>
    <property type="evidence" value="ECO:0007669"/>
    <property type="project" value="UniProtKB-KW"/>
</dbReference>
<dbReference type="EMBL" id="PTJC01000005">
    <property type="protein sequence ID" value="PPK88421.1"/>
    <property type="molecule type" value="Genomic_DNA"/>
</dbReference>
<comment type="caution">
    <text evidence="5">The sequence shown here is derived from an EMBL/GenBank/DDBJ whole genome shotgun (WGS) entry which is preliminary data.</text>
</comment>
<gene>
    <name evidence="5" type="ORF">CLV84_1388</name>
</gene>
<evidence type="ECO:0000313" key="6">
    <source>
        <dbReference type="Proteomes" id="UP000237662"/>
    </source>
</evidence>
<dbReference type="InterPro" id="IPR050309">
    <property type="entry name" value="Type-B_Carboxylest/Lipase"/>
</dbReference>
<evidence type="ECO:0000256" key="3">
    <source>
        <dbReference type="RuleBase" id="RU361235"/>
    </source>
</evidence>
<keyword evidence="6" id="KW-1185">Reference proteome</keyword>
<evidence type="ECO:0000256" key="2">
    <source>
        <dbReference type="ARBA" id="ARBA00022801"/>
    </source>
</evidence>
<dbReference type="AlphaFoldDB" id="A0A2S6IA96"/>
<dbReference type="PANTHER" id="PTHR11559">
    <property type="entry name" value="CARBOXYLESTERASE"/>
    <property type="match status" value="1"/>
</dbReference>
<dbReference type="Proteomes" id="UP000237662">
    <property type="component" value="Unassembled WGS sequence"/>
</dbReference>
<sequence>MPVHPRGLGRAYLLSACLGLITLTLSAQPAVETYYGRVVGETSADGTINIFRGIPFARPPIDSLRWRAPEPPDSWTGTKVCTTFAASPMQRSPEPFSMWSEEFLIPKEPIGEDCLYLNVWSRAGATQQPVLVWIYGGGFNSGGSAVPIYDGEAMAREGVVFVSINYRVGPFGFLAHPELSAEAPYGSSGNYGLLDQIAALHWVRDNIAAFGGDPNRITIAGQSAGAASVNALVASPLSYGLFHRAIAESGGLLTREPVSLAAAEDNGLRFADSLGGTDLEAMRALPAATIQATPAPLLRPILDGYVLPLPVAELLGPGRAREVELLTGWNENEGLLPGPLVDAAAYRARIRERYPDRAEEYLSYYPATNDSIARRSQEDAARDALFGIQNYGWSNLHAGYSDRPVYLYRFTRRVPGEGKYADYGAFHTGEVPYAYGNLDRVDRRWTPVDHELSETMRTYWVNFVKHGNPNGVGLPAWPAYSAARKEVMLLGDRVRAELLPDAERLDFMFYLQSLDE</sequence>
<dbReference type="InterPro" id="IPR019819">
    <property type="entry name" value="Carboxylesterase_B_CS"/>
</dbReference>
<dbReference type="InterPro" id="IPR002018">
    <property type="entry name" value="CarbesteraseB"/>
</dbReference>
<feature type="chain" id="PRO_5015369165" description="Carboxylic ester hydrolase" evidence="3">
    <location>
        <begin position="28"/>
        <end position="516"/>
    </location>
</feature>
<organism evidence="5 6">
    <name type="scientific">Neolewinella xylanilytica</name>
    <dbReference type="NCBI Taxonomy" id="1514080"/>
    <lineage>
        <taxon>Bacteria</taxon>
        <taxon>Pseudomonadati</taxon>
        <taxon>Bacteroidota</taxon>
        <taxon>Saprospiria</taxon>
        <taxon>Saprospirales</taxon>
        <taxon>Lewinellaceae</taxon>
        <taxon>Neolewinella</taxon>
    </lineage>
</organism>
<dbReference type="Pfam" id="PF00135">
    <property type="entry name" value="COesterase"/>
    <property type="match status" value="1"/>
</dbReference>
<protein>
    <recommendedName>
        <fullName evidence="3">Carboxylic ester hydrolase</fullName>
        <ecNumber evidence="3">3.1.1.-</ecNumber>
    </recommendedName>
</protein>
<accession>A0A2S6IA96</accession>
<feature type="domain" description="Carboxylesterase type B" evidence="4">
    <location>
        <begin position="28"/>
        <end position="507"/>
    </location>
</feature>